<comment type="similarity">
    <text evidence="3 11">Belongs to the NadD family.</text>
</comment>
<dbReference type="GO" id="GO:0004515">
    <property type="term" value="F:nicotinate-nucleotide adenylyltransferase activity"/>
    <property type="evidence" value="ECO:0007669"/>
    <property type="project" value="UniProtKB-UniRule"/>
</dbReference>
<dbReference type="KEGG" id="clx:CLAN_0243"/>
<dbReference type="PANTHER" id="PTHR39321">
    <property type="entry name" value="NICOTINATE-NUCLEOTIDE ADENYLYLTRANSFERASE-RELATED"/>
    <property type="match status" value="1"/>
</dbReference>
<dbReference type="UniPathway" id="UPA00253">
    <property type="reaction ID" value="UER00332"/>
</dbReference>
<dbReference type="RefSeq" id="WP_096013943.1">
    <property type="nucleotide sequence ID" value="NZ_CP015578.1"/>
</dbReference>
<evidence type="ECO:0000313" key="14">
    <source>
        <dbReference type="Proteomes" id="UP000202031"/>
    </source>
</evidence>
<dbReference type="CDD" id="cd02165">
    <property type="entry name" value="NMNAT"/>
    <property type="match status" value="1"/>
</dbReference>
<dbReference type="PANTHER" id="PTHR39321:SF3">
    <property type="entry name" value="PHOSPHOPANTETHEINE ADENYLYLTRANSFERASE"/>
    <property type="match status" value="1"/>
</dbReference>
<sequence>MNIAIFGGSFDPPHLGHDMIVKEALKSLNINKLIIIPTFLSPFKSEFGAPPLLRLQWCNELWSNLDEKIIISDYEISQNRPVATIESVRYFKREFNPKKIYLIIGADQLKNLDKWHKFDELRELVSFVVASRDGIRVESNLQKLDINVKISSSKIKSELNFKHIPTAILDSVEKFYKDKNAK</sequence>
<comment type="function">
    <text evidence="1 11">Catalyzes the reversible adenylation of nicotinate mononucleotide (NaMN) to nicotinic acid adenine dinucleotide (NaAD).</text>
</comment>
<protein>
    <recommendedName>
        <fullName evidence="11">Probable nicotinate-nucleotide adenylyltransferase</fullName>
        <ecNumber evidence="11">2.7.7.18</ecNumber>
    </recommendedName>
    <alternativeName>
        <fullName evidence="11">Deamido-NAD(+) diphosphorylase</fullName>
    </alternativeName>
    <alternativeName>
        <fullName evidence="11">Deamido-NAD(+) pyrophosphorylase</fullName>
    </alternativeName>
    <alternativeName>
        <fullName evidence="11">Nicotinate mononucleotide adenylyltransferase</fullName>
        <shortName evidence="11">NaMN adenylyltransferase</shortName>
    </alternativeName>
</protein>
<keyword evidence="4 11" id="KW-0662">Pyridine nucleotide biosynthesis</keyword>
<evidence type="ECO:0000256" key="7">
    <source>
        <dbReference type="ARBA" id="ARBA00022741"/>
    </source>
</evidence>
<dbReference type="HAMAP" id="MF_00244">
    <property type="entry name" value="NaMN_adenylyltr"/>
    <property type="match status" value="1"/>
</dbReference>
<dbReference type="Gene3D" id="3.40.50.620">
    <property type="entry name" value="HUPs"/>
    <property type="match status" value="1"/>
</dbReference>
<accession>A0A1X9SLC8</accession>
<keyword evidence="9 11" id="KW-0520">NAD</keyword>
<evidence type="ECO:0000256" key="2">
    <source>
        <dbReference type="ARBA" id="ARBA00005019"/>
    </source>
</evidence>
<evidence type="ECO:0000256" key="6">
    <source>
        <dbReference type="ARBA" id="ARBA00022695"/>
    </source>
</evidence>
<dbReference type="GO" id="GO:0009435">
    <property type="term" value="P:NAD+ biosynthetic process"/>
    <property type="evidence" value="ECO:0007669"/>
    <property type="project" value="UniProtKB-UniRule"/>
</dbReference>
<evidence type="ECO:0000256" key="9">
    <source>
        <dbReference type="ARBA" id="ARBA00023027"/>
    </source>
</evidence>
<evidence type="ECO:0000256" key="5">
    <source>
        <dbReference type="ARBA" id="ARBA00022679"/>
    </source>
</evidence>
<dbReference type="EMBL" id="CP015578">
    <property type="protein sequence ID" value="ARQ97014.1"/>
    <property type="molecule type" value="Genomic_DNA"/>
</dbReference>
<dbReference type="InterPro" id="IPR014729">
    <property type="entry name" value="Rossmann-like_a/b/a_fold"/>
</dbReference>
<evidence type="ECO:0000256" key="8">
    <source>
        <dbReference type="ARBA" id="ARBA00022840"/>
    </source>
</evidence>
<dbReference type="GeneID" id="46920714"/>
<dbReference type="EC" id="2.7.7.18" evidence="11"/>
<name>A0A1X9SLC8_9BACT</name>
<dbReference type="GO" id="GO:0005524">
    <property type="term" value="F:ATP binding"/>
    <property type="evidence" value="ECO:0007669"/>
    <property type="project" value="UniProtKB-KW"/>
</dbReference>
<evidence type="ECO:0000256" key="1">
    <source>
        <dbReference type="ARBA" id="ARBA00002324"/>
    </source>
</evidence>
<evidence type="ECO:0000256" key="3">
    <source>
        <dbReference type="ARBA" id="ARBA00009014"/>
    </source>
</evidence>
<evidence type="ECO:0000256" key="10">
    <source>
        <dbReference type="ARBA" id="ARBA00048721"/>
    </source>
</evidence>
<evidence type="ECO:0000313" key="13">
    <source>
        <dbReference type="EMBL" id="ARQ97014.1"/>
    </source>
</evidence>
<evidence type="ECO:0000259" key="12">
    <source>
        <dbReference type="Pfam" id="PF01467"/>
    </source>
</evidence>
<keyword evidence="6 11" id="KW-0548">Nucleotidyltransferase</keyword>
<dbReference type="NCBIfam" id="TIGR00482">
    <property type="entry name" value="nicotinate (nicotinamide) nucleotide adenylyltransferase"/>
    <property type="match status" value="1"/>
</dbReference>
<feature type="domain" description="Cytidyltransferase-like" evidence="12">
    <location>
        <begin position="5"/>
        <end position="156"/>
    </location>
</feature>
<dbReference type="SUPFAM" id="SSF52374">
    <property type="entry name" value="Nucleotidylyl transferase"/>
    <property type="match status" value="1"/>
</dbReference>
<dbReference type="NCBIfam" id="TIGR00125">
    <property type="entry name" value="cyt_tran_rel"/>
    <property type="match status" value="1"/>
</dbReference>
<comment type="catalytic activity">
    <reaction evidence="10 11">
        <text>nicotinate beta-D-ribonucleotide + ATP + H(+) = deamido-NAD(+) + diphosphate</text>
        <dbReference type="Rhea" id="RHEA:22860"/>
        <dbReference type="ChEBI" id="CHEBI:15378"/>
        <dbReference type="ChEBI" id="CHEBI:30616"/>
        <dbReference type="ChEBI" id="CHEBI:33019"/>
        <dbReference type="ChEBI" id="CHEBI:57502"/>
        <dbReference type="ChEBI" id="CHEBI:58437"/>
        <dbReference type="EC" id="2.7.7.18"/>
    </reaction>
</comment>
<comment type="pathway">
    <text evidence="2 11">Cofactor biosynthesis; NAD(+) biosynthesis; deamido-NAD(+) from nicotinate D-ribonucleotide: step 1/1.</text>
</comment>
<evidence type="ECO:0000256" key="11">
    <source>
        <dbReference type="HAMAP-Rule" id="MF_00244"/>
    </source>
</evidence>
<keyword evidence="7 11" id="KW-0547">Nucleotide-binding</keyword>
<keyword evidence="8 11" id="KW-0067">ATP-binding</keyword>
<reference evidence="14" key="1">
    <citation type="journal article" date="2017" name="Genome Biol. Evol.">
        <title>Comparative Genomic Analysis Identifies a Campylobacter Clade Deficient in Selenium Metabolism.</title>
        <authorList>
            <person name="Miller W.G."/>
            <person name="Yee E."/>
            <person name="Lopes B.S."/>
            <person name="Chapman M.H."/>
            <person name="Huynh S."/>
            <person name="Bono J.L."/>
            <person name="Parker C.T."/>
            <person name="Strachan N.J.C."/>
            <person name="Forbes K.J."/>
        </authorList>
    </citation>
    <scope>NUCLEOTIDE SEQUENCE [LARGE SCALE GENOMIC DNA]</scope>
    <source>
        <strain evidence="14">NCTC 13004</strain>
    </source>
</reference>
<dbReference type="Pfam" id="PF01467">
    <property type="entry name" value="CTP_transf_like"/>
    <property type="match status" value="1"/>
</dbReference>
<dbReference type="InterPro" id="IPR004821">
    <property type="entry name" value="Cyt_trans-like"/>
</dbReference>
<evidence type="ECO:0000256" key="4">
    <source>
        <dbReference type="ARBA" id="ARBA00022642"/>
    </source>
</evidence>
<proteinExistence type="inferred from homology"/>
<dbReference type="InterPro" id="IPR005248">
    <property type="entry name" value="NadD/NMNAT"/>
</dbReference>
<dbReference type="AlphaFoldDB" id="A0A1X9SLC8"/>
<organism evidence="13 14">
    <name type="scientific">Campylobacter lanienae NCTC 13004</name>
    <dbReference type="NCBI Taxonomy" id="1031753"/>
    <lineage>
        <taxon>Bacteria</taxon>
        <taxon>Pseudomonadati</taxon>
        <taxon>Campylobacterota</taxon>
        <taxon>Epsilonproteobacteria</taxon>
        <taxon>Campylobacterales</taxon>
        <taxon>Campylobacteraceae</taxon>
        <taxon>Campylobacter</taxon>
    </lineage>
</organism>
<gene>
    <name evidence="11 13" type="primary">nadD</name>
    <name evidence="13" type="ORF">CLAN_0243</name>
</gene>
<keyword evidence="5 11" id="KW-0808">Transferase</keyword>
<dbReference type="Proteomes" id="UP000202031">
    <property type="component" value="Chromosome"/>
</dbReference>